<sequence>MIFKLAFLCLVLMVLGLVAFFAVWHLANWLRWSVPRVVVSLGHWAVSLPRRMRSLAVDSPQGRPFNDSRDVWPTPADD</sequence>
<dbReference type="RefSeq" id="WP_074472500.1">
    <property type="nucleotide sequence ID" value="NZ_FMCT01000001.1"/>
</dbReference>
<dbReference type="Proteomes" id="UP000183585">
    <property type="component" value="Unassembled WGS sequence"/>
</dbReference>
<accession>A0A1C4UD46</accession>
<dbReference type="AlphaFoldDB" id="A0A1C4UD46"/>
<name>A0A1C4UD46_9ACTN</name>
<evidence type="ECO:0000313" key="2">
    <source>
        <dbReference type="EMBL" id="SCE69582.1"/>
    </source>
</evidence>
<keyword evidence="3" id="KW-1185">Reference proteome</keyword>
<feature type="region of interest" description="Disordered" evidence="1">
    <location>
        <begin position="57"/>
        <end position="78"/>
    </location>
</feature>
<reference evidence="3" key="1">
    <citation type="submission" date="2016-06" db="EMBL/GenBank/DDBJ databases">
        <authorList>
            <person name="Varghese N."/>
            <person name="Submissions Spin"/>
        </authorList>
    </citation>
    <scope>NUCLEOTIDE SEQUENCE [LARGE SCALE GENOMIC DNA]</scope>
    <source>
        <strain evidence="3">DSM 43168</strain>
    </source>
</reference>
<evidence type="ECO:0000313" key="3">
    <source>
        <dbReference type="Proteomes" id="UP000183585"/>
    </source>
</evidence>
<gene>
    <name evidence="2" type="ORF">GA0070563_101425</name>
</gene>
<proteinExistence type="predicted"/>
<dbReference type="EMBL" id="FMCT01000001">
    <property type="protein sequence ID" value="SCE69582.1"/>
    <property type="molecule type" value="Genomic_DNA"/>
</dbReference>
<evidence type="ECO:0000256" key="1">
    <source>
        <dbReference type="SAM" id="MobiDB-lite"/>
    </source>
</evidence>
<organism evidence="2 3">
    <name type="scientific">Micromonospora carbonacea</name>
    <dbReference type="NCBI Taxonomy" id="47853"/>
    <lineage>
        <taxon>Bacteria</taxon>
        <taxon>Bacillati</taxon>
        <taxon>Actinomycetota</taxon>
        <taxon>Actinomycetes</taxon>
        <taxon>Micromonosporales</taxon>
        <taxon>Micromonosporaceae</taxon>
        <taxon>Micromonospora</taxon>
    </lineage>
</organism>
<protein>
    <submittedName>
        <fullName evidence="2">Uncharacterized protein</fullName>
    </submittedName>
</protein>